<dbReference type="UniPathway" id="UPA00094"/>
<dbReference type="STRING" id="1069536.SINU_01745"/>
<evidence type="ECO:0000256" key="4">
    <source>
        <dbReference type="SAM" id="MobiDB-lite"/>
    </source>
</evidence>
<dbReference type="GO" id="GO:0009317">
    <property type="term" value="C:acetyl-CoA carboxylase complex"/>
    <property type="evidence" value="ECO:0007669"/>
    <property type="project" value="InterPro"/>
</dbReference>
<dbReference type="Gene3D" id="2.40.50.100">
    <property type="match status" value="1"/>
</dbReference>
<dbReference type="AlphaFoldDB" id="A0A0U1QS65"/>
<dbReference type="PANTHER" id="PTHR45266">
    <property type="entry name" value="OXALOACETATE DECARBOXYLASE ALPHA CHAIN"/>
    <property type="match status" value="1"/>
</dbReference>
<evidence type="ECO:0000256" key="2">
    <source>
        <dbReference type="ARBA" id="ARBA00023267"/>
    </source>
</evidence>
<keyword evidence="7" id="KW-1185">Reference proteome</keyword>
<keyword evidence="3" id="KW-0443">Lipid metabolism</keyword>
<keyword evidence="3" id="KW-0444">Lipid biosynthesis</keyword>
<keyword evidence="3" id="KW-0276">Fatty acid metabolism</keyword>
<evidence type="ECO:0000313" key="7">
    <source>
        <dbReference type="Proteomes" id="UP000035553"/>
    </source>
</evidence>
<comment type="pathway">
    <text evidence="3">Lipid metabolism; fatty acid biosynthesis.</text>
</comment>
<reference evidence="6 7" key="1">
    <citation type="journal article" date="2011" name="J. Bacteriol.">
        <title>Draft genome sequence of Sporolactobacillus inulinus strain CASD, an efficient D-lactic acid-producing bacterium with high-concentration lactate tolerance capability.</title>
        <authorList>
            <person name="Yu B."/>
            <person name="Su F."/>
            <person name="Wang L."/>
            <person name="Xu K."/>
            <person name="Zhao B."/>
            <person name="Xu P."/>
        </authorList>
    </citation>
    <scope>NUCLEOTIDE SEQUENCE [LARGE SCALE GENOMIC DNA]</scope>
    <source>
        <strain evidence="6 7">CASD</strain>
    </source>
</reference>
<feature type="compositionally biased region" description="Low complexity" evidence="4">
    <location>
        <begin position="54"/>
        <end position="66"/>
    </location>
</feature>
<proteinExistence type="predicted"/>
<dbReference type="InterPro" id="IPR000089">
    <property type="entry name" value="Biotin_lipoyl"/>
</dbReference>
<dbReference type="Pfam" id="PF00364">
    <property type="entry name" value="Biotin_lipoyl"/>
    <property type="match status" value="1"/>
</dbReference>
<organism evidence="6 7">
    <name type="scientific">Sporolactobacillus inulinus CASD</name>
    <dbReference type="NCBI Taxonomy" id="1069536"/>
    <lineage>
        <taxon>Bacteria</taxon>
        <taxon>Bacillati</taxon>
        <taxon>Bacillota</taxon>
        <taxon>Bacilli</taxon>
        <taxon>Bacillales</taxon>
        <taxon>Sporolactobacillaceae</taxon>
        <taxon>Sporolactobacillus</taxon>
    </lineage>
</organism>
<evidence type="ECO:0000259" key="5">
    <source>
        <dbReference type="PROSITE" id="PS50968"/>
    </source>
</evidence>
<comment type="caution">
    <text evidence="6">The sequence shown here is derived from an EMBL/GenBank/DDBJ whole genome shotgun (WGS) entry which is preliminary data.</text>
</comment>
<dbReference type="OrthoDB" id="9811735at2"/>
<dbReference type="InterPro" id="IPR001249">
    <property type="entry name" value="AcCoA_biotinCC"/>
</dbReference>
<feature type="compositionally biased region" description="Polar residues" evidence="4">
    <location>
        <begin position="67"/>
        <end position="78"/>
    </location>
</feature>
<feature type="region of interest" description="Disordered" evidence="4">
    <location>
        <begin position="54"/>
        <end position="85"/>
    </location>
</feature>
<accession>A0A0U1QS65</accession>
<dbReference type="PRINTS" id="PR01071">
    <property type="entry name" value="ACOABIOTINCC"/>
</dbReference>
<dbReference type="NCBIfam" id="TIGR00531">
    <property type="entry name" value="BCCP"/>
    <property type="match status" value="1"/>
</dbReference>
<dbReference type="InterPro" id="IPR050709">
    <property type="entry name" value="Biotin_Carboxyl_Carrier/Decarb"/>
</dbReference>
<keyword evidence="3" id="KW-0275">Fatty acid biosynthesis</keyword>
<dbReference type="EMBL" id="AFVQ02000019">
    <property type="protein sequence ID" value="KLI03644.1"/>
    <property type="molecule type" value="Genomic_DNA"/>
</dbReference>
<feature type="domain" description="Lipoyl-binding" evidence="5">
    <location>
        <begin position="86"/>
        <end position="162"/>
    </location>
</feature>
<sequence>MLTIEDIKTLIKELDSSSLSELKLEAEDGKITLRKADAFAGKVKTIVGVTPQTTTVQTPSVQPEPQSNASAEQKTAEANTAADPSLHKITAPMVGTFYSSSSPDADAFVSKGSKVDKKSVVCIVEAMKLFNEIEADCKGTIVEVLVEDGQLVEYGQPLFLVKED</sequence>
<dbReference type="PANTHER" id="PTHR45266:SF3">
    <property type="entry name" value="OXALOACETATE DECARBOXYLASE ALPHA CHAIN"/>
    <property type="match status" value="1"/>
</dbReference>
<dbReference type="InterPro" id="IPR011053">
    <property type="entry name" value="Single_hybrid_motif"/>
</dbReference>
<protein>
    <recommendedName>
        <fullName evidence="1 3">Biotin carboxyl carrier protein of acetyl-CoA carboxylase</fullName>
    </recommendedName>
</protein>
<dbReference type="Proteomes" id="UP000035553">
    <property type="component" value="Unassembled WGS sequence"/>
</dbReference>
<name>A0A0U1QS65_9BACL</name>
<dbReference type="SUPFAM" id="SSF51230">
    <property type="entry name" value="Single hybrid motif"/>
    <property type="match status" value="1"/>
</dbReference>
<evidence type="ECO:0000313" key="6">
    <source>
        <dbReference type="EMBL" id="KLI03644.1"/>
    </source>
</evidence>
<dbReference type="RefSeq" id="WP_010023427.1">
    <property type="nucleotide sequence ID" value="NZ_AFVQ02000019.1"/>
</dbReference>
<evidence type="ECO:0000256" key="3">
    <source>
        <dbReference type="RuleBase" id="RU364072"/>
    </source>
</evidence>
<comment type="function">
    <text evidence="3">This protein is a component of the acetyl coenzyme A carboxylase complex; first, biotin carboxylase catalyzes the carboxylation of the carrier protein and then the transcarboxylase transfers the carboxyl group to form malonyl-CoA.</text>
</comment>
<dbReference type="GO" id="GO:0006633">
    <property type="term" value="P:fatty acid biosynthetic process"/>
    <property type="evidence" value="ECO:0007669"/>
    <property type="project" value="UniProtKB-UniPathway"/>
</dbReference>
<dbReference type="PROSITE" id="PS50968">
    <property type="entry name" value="BIOTINYL_LIPOYL"/>
    <property type="match status" value="1"/>
</dbReference>
<dbReference type="CDD" id="cd06850">
    <property type="entry name" value="biotinyl_domain"/>
    <property type="match status" value="1"/>
</dbReference>
<dbReference type="GO" id="GO:0003989">
    <property type="term" value="F:acetyl-CoA carboxylase activity"/>
    <property type="evidence" value="ECO:0007669"/>
    <property type="project" value="InterPro"/>
</dbReference>
<evidence type="ECO:0000256" key="1">
    <source>
        <dbReference type="ARBA" id="ARBA00017562"/>
    </source>
</evidence>
<gene>
    <name evidence="6" type="ORF">SINU_01745</name>
</gene>
<keyword evidence="2 3" id="KW-0092">Biotin</keyword>